<comment type="caution">
    <text evidence="3">The sequence shown here is derived from an EMBL/GenBank/DDBJ whole genome shotgun (WGS) entry which is preliminary data.</text>
</comment>
<keyword evidence="2" id="KW-1133">Transmembrane helix</keyword>
<dbReference type="EMBL" id="JAQQCL010000015">
    <property type="protein sequence ID" value="MFM0718543.1"/>
    <property type="molecule type" value="Genomic_DNA"/>
</dbReference>
<gene>
    <name evidence="3" type="ORF">PQQ73_19640</name>
</gene>
<evidence type="ECO:0000313" key="4">
    <source>
        <dbReference type="Proteomes" id="UP001629392"/>
    </source>
</evidence>
<evidence type="ECO:0000313" key="3">
    <source>
        <dbReference type="EMBL" id="MFM0718543.1"/>
    </source>
</evidence>
<feature type="compositionally biased region" description="Low complexity" evidence="1">
    <location>
        <begin position="64"/>
        <end position="81"/>
    </location>
</feature>
<organism evidence="3 4">
    <name type="scientific">Paraburkholderia strydomiana</name>
    <dbReference type="NCBI Taxonomy" id="1245417"/>
    <lineage>
        <taxon>Bacteria</taxon>
        <taxon>Pseudomonadati</taxon>
        <taxon>Pseudomonadota</taxon>
        <taxon>Betaproteobacteria</taxon>
        <taxon>Burkholderiales</taxon>
        <taxon>Burkholderiaceae</taxon>
        <taxon>Paraburkholderia</taxon>
    </lineage>
</organism>
<protein>
    <submittedName>
        <fullName evidence="3">Pilus assembly protein</fullName>
    </submittedName>
</protein>
<dbReference type="RefSeq" id="WP_408154474.1">
    <property type="nucleotide sequence ID" value="NZ_JAQQCL010000015.1"/>
</dbReference>
<proteinExistence type="predicted"/>
<evidence type="ECO:0000256" key="1">
    <source>
        <dbReference type="SAM" id="MobiDB-lite"/>
    </source>
</evidence>
<accession>A0ABW9EHM3</accession>
<sequence length="88" mass="9447">MKLSHTCRRNKQLGQGMTEYIVIVALIAVSAITVYSLFGRTLRDQTAGLAMEMSGQDAGDNISTAKTNANTATTKAETAKNMGSYNEN</sequence>
<feature type="transmembrane region" description="Helical" evidence="2">
    <location>
        <begin position="20"/>
        <end position="38"/>
    </location>
</feature>
<reference evidence="3 4" key="1">
    <citation type="journal article" date="2024" name="Chem. Sci.">
        <title>Discovery of megapolipeptins by genome mining of a Burkholderiales bacteria collection.</title>
        <authorList>
            <person name="Paulo B.S."/>
            <person name="Recchia M.J.J."/>
            <person name="Lee S."/>
            <person name="Fergusson C.H."/>
            <person name="Romanowski S.B."/>
            <person name="Hernandez A."/>
            <person name="Krull N."/>
            <person name="Liu D.Y."/>
            <person name="Cavanagh H."/>
            <person name="Bos A."/>
            <person name="Gray C.A."/>
            <person name="Murphy B.T."/>
            <person name="Linington R.G."/>
            <person name="Eustaquio A.S."/>
        </authorList>
    </citation>
    <scope>NUCLEOTIDE SEQUENCE [LARGE SCALE GENOMIC DNA]</scope>
    <source>
        <strain evidence="3 4">RL17-350-BIC-E</strain>
    </source>
</reference>
<evidence type="ECO:0000256" key="2">
    <source>
        <dbReference type="SAM" id="Phobius"/>
    </source>
</evidence>
<keyword evidence="4" id="KW-1185">Reference proteome</keyword>
<name>A0ABW9EHM3_9BURK</name>
<feature type="region of interest" description="Disordered" evidence="1">
    <location>
        <begin position="61"/>
        <end position="88"/>
    </location>
</feature>
<dbReference type="Proteomes" id="UP001629392">
    <property type="component" value="Unassembled WGS sequence"/>
</dbReference>
<keyword evidence="2" id="KW-0812">Transmembrane</keyword>
<keyword evidence="2" id="KW-0472">Membrane</keyword>